<accession>A0A172Y4R0</accession>
<dbReference type="InterPro" id="IPR036942">
    <property type="entry name" value="Beta-barrel_TonB_sf"/>
</dbReference>
<evidence type="ECO:0000256" key="2">
    <source>
        <dbReference type="ARBA" id="ARBA00022448"/>
    </source>
</evidence>
<dbReference type="AlphaFoldDB" id="A0A172Y4R0"/>
<dbReference type="Pfam" id="PF07715">
    <property type="entry name" value="Plug"/>
    <property type="match status" value="1"/>
</dbReference>
<dbReference type="eggNOG" id="COG4771">
    <property type="taxonomic scope" value="Bacteria"/>
</dbReference>
<feature type="signal peptide" evidence="10">
    <location>
        <begin position="1"/>
        <end position="34"/>
    </location>
</feature>
<feature type="domain" description="TonB-dependent receptor-like beta-barrel" evidence="11">
    <location>
        <begin position="437"/>
        <end position="996"/>
    </location>
</feature>
<keyword evidence="5 9" id="KW-0798">TonB box</keyword>
<evidence type="ECO:0000259" key="12">
    <source>
        <dbReference type="Pfam" id="PF07715"/>
    </source>
</evidence>
<evidence type="ECO:0000256" key="1">
    <source>
        <dbReference type="ARBA" id="ARBA00004571"/>
    </source>
</evidence>
<evidence type="ECO:0000256" key="3">
    <source>
        <dbReference type="ARBA" id="ARBA00022452"/>
    </source>
</evidence>
<evidence type="ECO:0000256" key="7">
    <source>
        <dbReference type="ARBA" id="ARBA00023237"/>
    </source>
</evidence>
<dbReference type="GO" id="GO:0009279">
    <property type="term" value="C:cell outer membrane"/>
    <property type="evidence" value="ECO:0007669"/>
    <property type="project" value="UniProtKB-SubCell"/>
</dbReference>
<comment type="similarity">
    <text evidence="8 9">Belongs to the TonB-dependent receptor family.</text>
</comment>
<evidence type="ECO:0000259" key="11">
    <source>
        <dbReference type="Pfam" id="PF00593"/>
    </source>
</evidence>
<dbReference type="Gene3D" id="2.40.170.20">
    <property type="entry name" value="TonB-dependent receptor, beta-barrel domain"/>
    <property type="match status" value="1"/>
</dbReference>
<keyword evidence="4 8" id="KW-0812">Transmembrane</keyword>
<evidence type="ECO:0000256" key="9">
    <source>
        <dbReference type="RuleBase" id="RU003357"/>
    </source>
</evidence>
<feature type="chain" id="PRO_5008004255" description="TonB-dependent receptor" evidence="10">
    <location>
        <begin position="35"/>
        <end position="1031"/>
    </location>
</feature>
<dbReference type="KEGG" id="bne:DA69_04985"/>
<name>A0A172Y4R0_9CAUL</name>
<reference evidence="13 14" key="1">
    <citation type="journal article" date="2014" name="Genome Announc.">
        <title>Genome Sequence of a Promising Hydrogen-Producing Facultative Anaerobic Bacterium, Brevundimonas naejangsanensis Strain B1.</title>
        <authorList>
            <person name="Su H."/>
            <person name="Zhang T."/>
            <person name="Bao M."/>
            <person name="Jiang Y."/>
            <person name="Wang Y."/>
            <person name="Tan T."/>
        </authorList>
    </citation>
    <scope>NUCLEOTIDE SEQUENCE [LARGE SCALE GENOMIC DNA]</scope>
    <source>
        <strain evidence="13 14">B1</strain>
    </source>
</reference>
<dbReference type="PROSITE" id="PS52016">
    <property type="entry name" value="TONB_DEPENDENT_REC_3"/>
    <property type="match status" value="1"/>
</dbReference>
<dbReference type="OrthoDB" id="7051241at2"/>
<dbReference type="Gene3D" id="2.170.130.10">
    <property type="entry name" value="TonB-dependent receptor, plug domain"/>
    <property type="match status" value="1"/>
</dbReference>
<evidence type="ECO:0000313" key="14">
    <source>
        <dbReference type="Proteomes" id="UP000077603"/>
    </source>
</evidence>
<evidence type="ECO:0000256" key="5">
    <source>
        <dbReference type="ARBA" id="ARBA00023077"/>
    </source>
</evidence>
<evidence type="ECO:0000313" key="13">
    <source>
        <dbReference type="EMBL" id="ANF54152.1"/>
    </source>
</evidence>
<evidence type="ECO:0000256" key="6">
    <source>
        <dbReference type="ARBA" id="ARBA00023136"/>
    </source>
</evidence>
<keyword evidence="2 8" id="KW-0813">Transport</keyword>
<evidence type="ECO:0000256" key="8">
    <source>
        <dbReference type="PROSITE-ProRule" id="PRU01360"/>
    </source>
</evidence>
<keyword evidence="6 8" id="KW-0472">Membrane</keyword>
<dbReference type="PANTHER" id="PTHR47234">
    <property type="match status" value="1"/>
</dbReference>
<protein>
    <recommendedName>
        <fullName evidence="15">TonB-dependent receptor</fullName>
    </recommendedName>
</protein>
<proteinExistence type="inferred from homology"/>
<organism evidence="13 14">
    <name type="scientific">Brevundimonas naejangsanensis</name>
    <dbReference type="NCBI Taxonomy" id="588932"/>
    <lineage>
        <taxon>Bacteria</taxon>
        <taxon>Pseudomonadati</taxon>
        <taxon>Pseudomonadota</taxon>
        <taxon>Alphaproteobacteria</taxon>
        <taxon>Caulobacterales</taxon>
        <taxon>Caulobacteraceae</taxon>
        <taxon>Brevundimonas</taxon>
    </lineage>
</organism>
<dbReference type="STRING" id="588932.DA69_04985"/>
<sequence length="1031" mass="110110">MKNQGHTRSKPKASRVLLTSACAYAALMAGAAHAQEDQSETATHVSDIIVTGSRVARPDYVANSPIVSVSTEAIEDTGQVSVERALTQLPQFTGAFGQASTGSSTTTLNAGQANASLRGLGPKRTLILLDGRRMQPSSPDGSIDLNTLPDALIGNVEVITGGASTAYGSDATAGVVNFRLRNIEGLTLSSQYGVSEYGDGEQFRATVTAGQRFAEGRGRAMVSVDYSQREPALQSDRPFNIMRTPQNGTATLDSGAMLFPGNAPSAAVVNNLFRNVYGTSPITGSATYTGQLGFNLDGTLFSHVTPVGNYFVENYRDPETDTQYIAGSRKQLNFGWPNSQVVNTNDRVTVFSKLDYDVTDNTSVFAQATFTSYDALTFFNPTLASGAAYALSAPVTNPFLTPDARLILASRPNPNGDFTFQKAFTAAGDRLQTNTYDVYQIVLGADGVLPYRDWTWDTFASVGQTKTNNIQHGALSKSAVVNLLYDPFGGAGGSRMEYDPVTGASVGMVAYPVLCEGGANFFGNHALSQSCMDYMTRRTSNTNEMKQRVAELNLQGGLFNLPAGEVRVATGLGYRYNSFQYNSDELYNIPGVGSDILGYSVLRPSGGNTSVSEIYFEALVPILKDMPMAREVNMNLGYRYSDYSSVGGVSAYKVDVDWSVIDSLRLRGGYNRSVRAPSVGELYAPESSGSTGIGSPSAATPFGGDPCDVRSGYRGGFGQSGANAAKVEALCAAMGVPAGVLPTYQFGSTQVFALTGGNPNLQEETTDTYSIGAVIQSPFSSPLLERISTSIDWYAIEVTGAVGNLPIIQTMENCFNLNGANPTYDVNNYYCQVMGKRNPTTGFLFEPGQPALNLGAFKVSGVDLQIDWSFDLADVGLPASAGSLSLGTVVSYVDKFEIQNLPGGPSYNYAGSRGTAVEEGAGLAHPDWKANTTLAYTRDWLNISLRWRHTAAMISAEQVRNAASTTRGVDSYDVFDLNGRFTLPKDLSVRVGVSNLLNETPPQVGNFAGSYDGQNYDTLGRYYSISVTKSF</sequence>
<keyword evidence="10" id="KW-0732">Signal</keyword>
<dbReference type="InterPro" id="IPR012910">
    <property type="entry name" value="Plug_dom"/>
</dbReference>
<evidence type="ECO:0008006" key="15">
    <source>
        <dbReference type="Google" id="ProtNLM"/>
    </source>
</evidence>
<dbReference type="InterPro" id="IPR037066">
    <property type="entry name" value="Plug_dom_sf"/>
</dbReference>
<comment type="subcellular location">
    <subcellularLocation>
        <location evidence="1 8">Cell outer membrane</location>
        <topology evidence="1 8">Multi-pass membrane protein</topology>
    </subcellularLocation>
</comment>
<dbReference type="SUPFAM" id="SSF56935">
    <property type="entry name" value="Porins"/>
    <property type="match status" value="1"/>
</dbReference>
<keyword evidence="3 8" id="KW-1134">Transmembrane beta strand</keyword>
<feature type="domain" description="TonB-dependent receptor plug" evidence="12">
    <location>
        <begin position="64"/>
        <end position="175"/>
    </location>
</feature>
<keyword evidence="7 8" id="KW-0998">Cell outer membrane</keyword>
<keyword evidence="14" id="KW-1185">Reference proteome</keyword>
<dbReference type="InterPro" id="IPR000531">
    <property type="entry name" value="Beta-barrel_TonB"/>
</dbReference>
<dbReference type="InterPro" id="IPR039426">
    <property type="entry name" value="TonB-dep_rcpt-like"/>
</dbReference>
<dbReference type="Pfam" id="PF00593">
    <property type="entry name" value="TonB_dep_Rec_b-barrel"/>
    <property type="match status" value="1"/>
</dbReference>
<evidence type="ECO:0000256" key="10">
    <source>
        <dbReference type="SAM" id="SignalP"/>
    </source>
</evidence>
<gene>
    <name evidence="13" type="ORF">DA69_04985</name>
</gene>
<dbReference type="EMBL" id="CP015614">
    <property type="protein sequence ID" value="ANF54152.1"/>
    <property type="molecule type" value="Genomic_DNA"/>
</dbReference>
<dbReference type="PANTHER" id="PTHR47234:SF2">
    <property type="entry name" value="TONB-DEPENDENT RECEPTOR"/>
    <property type="match status" value="1"/>
</dbReference>
<dbReference type="eggNOG" id="COG1629">
    <property type="taxonomic scope" value="Bacteria"/>
</dbReference>
<evidence type="ECO:0000256" key="4">
    <source>
        <dbReference type="ARBA" id="ARBA00022692"/>
    </source>
</evidence>
<dbReference type="Proteomes" id="UP000077603">
    <property type="component" value="Chromosome"/>
</dbReference>